<name>A0ABT4VJ22_9HYPH</name>
<dbReference type="InterPro" id="IPR010920">
    <property type="entry name" value="LSM_dom_sf"/>
</dbReference>
<evidence type="ECO:0000256" key="8">
    <source>
        <dbReference type="SAM" id="Phobius"/>
    </source>
</evidence>
<feature type="chain" id="PRO_5046980246" evidence="9">
    <location>
        <begin position="29"/>
        <end position="826"/>
    </location>
</feature>
<feature type="transmembrane region" description="Helical" evidence="8">
    <location>
        <begin position="364"/>
        <end position="386"/>
    </location>
</feature>
<evidence type="ECO:0000256" key="7">
    <source>
        <dbReference type="SAM" id="MobiDB-lite"/>
    </source>
</evidence>
<feature type="domain" description="Mechanosensitive ion channel MscS" evidence="10">
    <location>
        <begin position="622"/>
        <end position="689"/>
    </location>
</feature>
<gene>
    <name evidence="12" type="ORF">OOZ53_05095</name>
</gene>
<dbReference type="SUPFAM" id="SSF82689">
    <property type="entry name" value="Mechanosensitive channel protein MscS (YggB), C-terminal domain"/>
    <property type="match status" value="1"/>
</dbReference>
<feature type="transmembrane region" description="Helical" evidence="8">
    <location>
        <begin position="485"/>
        <end position="509"/>
    </location>
</feature>
<feature type="transmembrane region" description="Helical" evidence="8">
    <location>
        <begin position="406"/>
        <end position="426"/>
    </location>
</feature>
<dbReference type="SUPFAM" id="SSF82861">
    <property type="entry name" value="Mechanosensitive channel protein MscS (YggB), transmembrane region"/>
    <property type="match status" value="1"/>
</dbReference>
<feature type="region of interest" description="Disordered" evidence="7">
    <location>
        <begin position="789"/>
        <end position="826"/>
    </location>
</feature>
<dbReference type="Pfam" id="PF21082">
    <property type="entry name" value="MS_channel_3rd"/>
    <property type="match status" value="1"/>
</dbReference>
<dbReference type="PANTHER" id="PTHR30347">
    <property type="entry name" value="POTASSIUM CHANNEL RELATED"/>
    <property type="match status" value="1"/>
</dbReference>
<dbReference type="InterPro" id="IPR011014">
    <property type="entry name" value="MscS_channel_TM-2"/>
</dbReference>
<dbReference type="InterPro" id="IPR006685">
    <property type="entry name" value="MscS_channel_2nd"/>
</dbReference>
<evidence type="ECO:0000259" key="11">
    <source>
        <dbReference type="Pfam" id="PF21082"/>
    </source>
</evidence>
<feature type="region of interest" description="Disordered" evidence="7">
    <location>
        <begin position="109"/>
        <end position="130"/>
    </location>
</feature>
<sequence length="826" mass="90552">MTSFLLRVVLMGVLCLGALLSAGGLAPAQVDTATGLEASTSDNVKSARKAIDKAGEELQDLKKNDEAARYDDAQLVDLQQRLEDIAASMQTIYEDLQPRLETIKARETEIGEPPGEDEPEEPQSLVDERSQLAKDRASINAEIGLVQAVQQDARKLADSVASYRRILFRQSLLGRADLSTENFDVLNEALAEEVEEFRSRVSSWLTFTWRHERGAFLSALFLSFLFGALFVYGEYRLFSRYTEHDRSESDPSEFSKYTSAFWLTFLPTLGLAIFCTLTWFFLNNFNVLRGDISQMLAPFFQFLVVLFFVGRLAGAVLSPRYPDWRMVPVSDRGSRVLWWLIMAATFVNAADYLAGSIAEVLESPVILTIARSILAAIIIGVLLVILSRIRPMRESEDRSSAWPRSISIPLTILGIALIVMPLFGYVGLARFVATQVVVLGALIVTMYLGFLSAKAVSEPADFSASALGKILSGRYGLGQVAVEQIGLLCGILIYVFVIVVGVPIIFLVWGFQIRDIQGWVADSFSQVTIGSVTISLSGILIGLVVFAVGYFITRWFQRWLDDNVMRRSRMEDGLRNSIRTAVGYAGIIIAGVIGASVAGLNLSNLALVAGALSLGIGFGLQNIVNNFVSGLILLAERPFKVGDWVVTGSTQGFVRHISVRATEIETFDRQSVIVPNSEFINTPVGNWTHRNHLGRVQIAVGVSYDSDPRRVIEILEEIAPTNDIVLRNPAPFVVFTGFGASSLDFELRVYLSDVLSGLSVATDLRTKIFERFREEGIEIPFPQTDVHIKVPQADGGSQAGATSATLEPGASPGPAKPPASRIDPDE</sequence>
<evidence type="ECO:0000313" key="13">
    <source>
        <dbReference type="Proteomes" id="UP001148313"/>
    </source>
</evidence>
<feature type="transmembrane region" description="Helical" evidence="8">
    <location>
        <begin position="432"/>
        <end position="450"/>
    </location>
</feature>
<dbReference type="PROSITE" id="PS01246">
    <property type="entry name" value="UPF0003"/>
    <property type="match status" value="1"/>
</dbReference>
<feature type="transmembrane region" description="Helical" evidence="8">
    <location>
        <begin position="605"/>
        <end position="624"/>
    </location>
</feature>
<comment type="similarity">
    <text evidence="2">Belongs to the MscS (TC 1.A.23) family.</text>
</comment>
<keyword evidence="13" id="KW-1185">Reference proteome</keyword>
<dbReference type="InterPro" id="IPR052702">
    <property type="entry name" value="MscS-like_channel"/>
</dbReference>
<protein>
    <submittedName>
        <fullName evidence="12">Mechanosensitive ion channel</fullName>
    </submittedName>
</protein>
<dbReference type="SUPFAM" id="SSF50182">
    <property type="entry name" value="Sm-like ribonucleoproteins"/>
    <property type="match status" value="1"/>
</dbReference>
<dbReference type="InterPro" id="IPR049278">
    <property type="entry name" value="MS_channel_C"/>
</dbReference>
<dbReference type="Gene3D" id="3.30.70.100">
    <property type="match status" value="1"/>
</dbReference>
<feature type="transmembrane region" description="Helical" evidence="8">
    <location>
        <begin position="294"/>
        <end position="317"/>
    </location>
</feature>
<dbReference type="Gene3D" id="2.30.30.60">
    <property type="match status" value="1"/>
</dbReference>
<comment type="caution">
    <text evidence="12">The sequence shown here is derived from an EMBL/GenBank/DDBJ whole genome shotgun (WGS) entry which is preliminary data.</text>
</comment>
<dbReference type="Gene3D" id="1.10.287.1260">
    <property type="match status" value="1"/>
</dbReference>
<proteinExistence type="inferred from homology"/>
<organism evidence="12 13">
    <name type="scientific">Hoeflea poritis</name>
    <dbReference type="NCBI Taxonomy" id="2993659"/>
    <lineage>
        <taxon>Bacteria</taxon>
        <taxon>Pseudomonadati</taxon>
        <taxon>Pseudomonadota</taxon>
        <taxon>Alphaproteobacteria</taxon>
        <taxon>Hyphomicrobiales</taxon>
        <taxon>Rhizobiaceae</taxon>
        <taxon>Hoeflea</taxon>
    </lineage>
</organism>
<evidence type="ECO:0000256" key="6">
    <source>
        <dbReference type="ARBA" id="ARBA00023136"/>
    </source>
</evidence>
<evidence type="ECO:0000313" key="12">
    <source>
        <dbReference type="EMBL" id="MDA4844714.1"/>
    </source>
</evidence>
<evidence type="ECO:0000256" key="1">
    <source>
        <dbReference type="ARBA" id="ARBA00004651"/>
    </source>
</evidence>
<keyword evidence="6 8" id="KW-0472">Membrane</keyword>
<evidence type="ECO:0000256" key="5">
    <source>
        <dbReference type="ARBA" id="ARBA00022989"/>
    </source>
</evidence>
<dbReference type="InterPro" id="IPR011066">
    <property type="entry name" value="MscS_channel_C_sf"/>
</dbReference>
<feature type="transmembrane region" description="Helical" evidence="8">
    <location>
        <begin position="259"/>
        <end position="282"/>
    </location>
</feature>
<evidence type="ECO:0000256" key="3">
    <source>
        <dbReference type="ARBA" id="ARBA00022475"/>
    </source>
</evidence>
<evidence type="ECO:0000259" key="10">
    <source>
        <dbReference type="Pfam" id="PF00924"/>
    </source>
</evidence>
<dbReference type="EMBL" id="JAPJZH010000002">
    <property type="protein sequence ID" value="MDA4844714.1"/>
    <property type="molecule type" value="Genomic_DNA"/>
</dbReference>
<keyword evidence="9" id="KW-0732">Signal</keyword>
<comment type="subcellular location">
    <subcellularLocation>
        <location evidence="1">Cell membrane</location>
        <topology evidence="1">Multi-pass membrane protein</topology>
    </subcellularLocation>
</comment>
<reference evidence="12" key="1">
    <citation type="submission" date="2022-11" db="EMBL/GenBank/DDBJ databases">
        <title>Hoeflea poritis sp. nov., isolated from scleractinian coral Porites lutea.</title>
        <authorList>
            <person name="Zhang G."/>
            <person name="Wei Q."/>
            <person name="Cai L."/>
        </authorList>
    </citation>
    <scope>NUCLEOTIDE SEQUENCE</scope>
    <source>
        <strain evidence="12">E7-10</strain>
    </source>
</reference>
<accession>A0ABT4VJ22</accession>
<feature type="transmembrane region" description="Helical" evidence="8">
    <location>
        <begin position="215"/>
        <end position="238"/>
    </location>
</feature>
<dbReference type="InterPro" id="IPR023408">
    <property type="entry name" value="MscS_beta-dom_sf"/>
</dbReference>
<dbReference type="RefSeq" id="WP_271088243.1">
    <property type="nucleotide sequence ID" value="NZ_JAPJZH010000002.1"/>
</dbReference>
<evidence type="ECO:0000256" key="2">
    <source>
        <dbReference type="ARBA" id="ARBA00008017"/>
    </source>
</evidence>
<dbReference type="PANTHER" id="PTHR30347:SF1">
    <property type="entry name" value="MECHANOSENSITIVE CHANNEL MSCK"/>
    <property type="match status" value="1"/>
</dbReference>
<feature type="domain" description="Mechanosensitive ion channel MscS C-terminal" evidence="11">
    <location>
        <begin position="697"/>
        <end position="779"/>
    </location>
</feature>
<feature type="transmembrane region" description="Helical" evidence="8">
    <location>
        <begin position="577"/>
        <end position="599"/>
    </location>
</feature>
<evidence type="ECO:0000256" key="9">
    <source>
        <dbReference type="SAM" id="SignalP"/>
    </source>
</evidence>
<feature type="signal peptide" evidence="9">
    <location>
        <begin position="1"/>
        <end position="28"/>
    </location>
</feature>
<dbReference type="InterPro" id="IPR006686">
    <property type="entry name" value="MscS_channel_CS"/>
</dbReference>
<keyword evidence="5 8" id="KW-1133">Transmembrane helix</keyword>
<evidence type="ECO:0000256" key="4">
    <source>
        <dbReference type="ARBA" id="ARBA00022692"/>
    </source>
</evidence>
<keyword evidence="3" id="KW-1003">Cell membrane</keyword>
<dbReference type="Pfam" id="PF00924">
    <property type="entry name" value="MS_channel_2nd"/>
    <property type="match status" value="1"/>
</dbReference>
<feature type="transmembrane region" description="Helical" evidence="8">
    <location>
        <begin position="337"/>
        <end position="358"/>
    </location>
</feature>
<dbReference type="Proteomes" id="UP001148313">
    <property type="component" value="Unassembled WGS sequence"/>
</dbReference>
<keyword evidence="4 8" id="KW-0812">Transmembrane</keyword>
<feature type="transmembrane region" description="Helical" evidence="8">
    <location>
        <begin position="529"/>
        <end position="556"/>
    </location>
</feature>